<dbReference type="Gene3D" id="1.10.3450.10">
    <property type="entry name" value="TTHA0068-like"/>
    <property type="match status" value="1"/>
</dbReference>
<dbReference type="Pfam" id="PF03745">
    <property type="entry name" value="DUF309"/>
    <property type="match status" value="1"/>
</dbReference>
<dbReference type="RefSeq" id="WP_068350211.1">
    <property type="nucleotide sequence ID" value="NZ_LQBQ01000039.1"/>
</dbReference>
<gene>
    <name evidence="1" type="ORF">AVO45_16035</name>
</gene>
<comment type="caution">
    <text evidence="1">The sequence shown here is derived from an EMBL/GenBank/DDBJ whole genome shotgun (WGS) entry which is preliminary data.</text>
</comment>
<proteinExistence type="predicted"/>
<dbReference type="InterPro" id="IPR005500">
    <property type="entry name" value="DUF309"/>
</dbReference>
<dbReference type="SUPFAM" id="SSF140663">
    <property type="entry name" value="TTHA0068-like"/>
    <property type="match status" value="1"/>
</dbReference>
<dbReference type="AlphaFoldDB" id="A0A0X3TC95"/>
<reference evidence="1 2" key="1">
    <citation type="submission" date="2015-12" db="EMBL/GenBank/DDBJ databases">
        <authorList>
            <person name="Shamseldin A."/>
            <person name="Moawad H."/>
            <person name="Abd El-Rahim W.M."/>
            <person name="Sadowsky M.J."/>
        </authorList>
    </citation>
    <scope>NUCLEOTIDE SEQUENCE [LARGE SCALE GENOMIC DNA]</scope>
    <source>
        <strain evidence="1 2">ZGT118</strain>
    </source>
</reference>
<dbReference type="Proteomes" id="UP000053791">
    <property type="component" value="Unassembled WGS sequence"/>
</dbReference>
<keyword evidence="2" id="KW-1185">Reference proteome</keyword>
<accession>A0A0X3TC95</accession>
<dbReference type="EMBL" id="LQBQ01000039">
    <property type="protein sequence ID" value="KUJ73239.1"/>
    <property type="molecule type" value="Genomic_DNA"/>
</dbReference>
<evidence type="ECO:0000313" key="2">
    <source>
        <dbReference type="Proteomes" id="UP000053791"/>
    </source>
</evidence>
<name>A0A0X3TC95_9RHOB</name>
<evidence type="ECO:0000313" key="1">
    <source>
        <dbReference type="EMBL" id="KUJ73239.1"/>
    </source>
</evidence>
<dbReference type="InterPro" id="IPR023203">
    <property type="entry name" value="TTHA0068_sf"/>
</dbReference>
<protein>
    <recommendedName>
        <fullName evidence="3">DUF309 domain-containing protein</fullName>
    </recommendedName>
</protein>
<dbReference type="STRING" id="1685379.AVO45_16035"/>
<sequence>MGCAPPISAYVPGRTARHPEDAFAAIRDTVTAGMSIADIAASEAWRIGWTLFENGFFWEAHEVWEPVWMHLPPNSAERRFVQACIQLSNAALKERMERPQAALRLYDLTVELLGACQTEARIMGVDVADLTRRAKKAKRRLTTTAIYCTDEYHGFCSNGTI</sequence>
<evidence type="ECO:0008006" key="3">
    <source>
        <dbReference type="Google" id="ProtNLM"/>
    </source>
</evidence>
<organism evidence="1 2">
    <name type="scientific">Ruegeria marisrubri</name>
    <dbReference type="NCBI Taxonomy" id="1685379"/>
    <lineage>
        <taxon>Bacteria</taxon>
        <taxon>Pseudomonadati</taxon>
        <taxon>Pseudomonadota</taxon>
        <taxon>Alphaproteobacteria</taxon>
        <taxon>Rhodobacterales</taxon>
        <taxon>Roseobacteraceae</taxon>
        <taxon>Ruegeria</taxon>
    </lineage>
</organism>